<dbReference type="PANTHER" id="PTHR12203">
    <property type="entry name" value="KDEL LYS-ASP-GLU-LEU CONTAINING - RELATED"/>
    <property type="match status" value="1"/>
</dbReference>
<keyword evidence="1" id="KW-0732">Signal</keyword>
<keyword evidence="4" id="KW-1185">Reference proteome</keyword>
<evidence type="ECO:0000313" key="3">
    <source>
        <dbReference type="EMBL" id="PWN36078.1"/>
    </source>
</evidence>
<sequence length="446" mass="51455">IGRARVRWAIVGTLACLTLILVGLFGASSEDSPLYRAAGYYRPSLFNDEGIYIGPLSSADPWVKSSGRKGLKYNTPFNPDDLTLTDDECDAFFPQLYKEIDRSVEYFTNKQKYTIEYLEYACDDGIWTHARVVIYNNRVYLKSFQKSEEMRSKAALSLLHQAVTASRQKLPNVEFCIGLMDWGSRGKFGIDRAPDLEDVWLMPDPGFWSWPEHVGSYQDLRERTAKIEEEIGWNGKTDKLIWRGTLEKGKQDREALVGSAQGYPWSDVAAIDWTSPDRRPIPMEDHCKWKYIAFPEGNTNNGRLRYLQTCHSVLVTHKPRWVQHWTHLYNAEWNSRDQNVVFVPPPSLSDKDSTKGVPVHGADGREIGRDRTWERLPETMKTLLRNDRTARKIADNQWKFFRERYSTPAAAMCYWRKAIRGFAKVQQYEVDLSGSETSMETFMLKG</sequence>
<feature type="chain" id="PRO_5016443590" description="Glycosyl transferase CAP10 domain-containing protein" evidence="1">
    <location>
        <begin position="30"/>
        <end position="446"/>
    </location>
</feature>
<feature type="non-terminal residue" evidence="3">
    <location>
        <position position="1"/>
    </location>
</feature>
<dbReference type="EMBL" id="KZ819603">
    <property type="protein sequence ID" value="PWN36078.1"/>
    <property type="molecule type" value="Genomic_DNA"/>
</dbReference>
<dbReference type="Pfam" id="PF05686">
    <property type="entry name" value="Glyco_transf_90"/>
    <property type="match status" value="1"/>
</dbReference>
<evidence type="ECO:0000259" key="2">
    <source>
        <dbReference type="SMART" id="SM00672"/>
    </source>
</evidence>
<dbReference type="Proteomes" id="UP000245771">
    <property type="component" value="Unassembled WGS sequence"/>
</dbReference>
<feature type="signal peptide" evidence="1">
    <location>
        <begin position="1"/>
        <end position="29"/>
    </location>
</feature>
<organism evidence="3 4">
    <name type="scientific">Meira miltonrushii</name>
    <dbReference type="NCBI Taxonomy" id="1280837"/>
    <lineage>
        <taxon>Eukaryota</taxon>
        <taxon>Fungi</taxon>
        <taxon>Dikarya</taxon>
        <taxon>Basidiomycota</taxon>
        <taxon>Ustilaginomycotina</taxon>
        <taxon>Exobasidiomycetes</taxon>
        <taxon>Exobasidiales</taxon>
        <taxon>Brachybasidiaceae</taxon>
        <taxon>Meira</taxon>
    </lineage>
</organism>
<dbReference type="InParanoid" id="A0A316VG81"/>
<dbReference type="InterPro" id="IPR051091">
    <property type="entry name" value="O-Glucosyltr/Glycosyltrsf_90"/>
</dbReference>
<reference evidence="3 4" key="1">
    <citation type="journal article" date="2018" name="Mol. Biol. Evol.">
        <title>Broad Genomic Sampling Reveals a Smut Pathogenic Ancestry of the Fungal Clade Ustilaginomycotina.</title>
        <authorList>
            <person name="Kijpornyongpan T."/>
            <person name="Mondo S.J."/>
            <person name="Barry K."/>
            <person name="Sandor L."/>
            <person name="Lee J."/>
            <person name="Lipzen A."/>
            <person name="Pangilinan J."/>
            <person name="LaButti K."/>
            <person name="Hainaut M."/>
            <person name="Henrissat B."/>
            <person name="Grigoriev I.V."/>
            <person name="Spatafora J.W."/>
            <person name="Aime M.C."/>
        </authorList>
    </citation>
    <scope>NUCLEOTIDE SEQUENCE [LARGE SCALE GENOMIC DNA]</scope>
    <source>
        <strain evidence="3 4">MCA 3882</strain>
    </source>
</reference>
<dbReference type="PANTHER" id="PTHR12203:SF107">
    <property type="entry name" value="GLYCOSYL TRANSFERASE CAP10 DOMAIN-CONTAINING PROTEIN"/>
    <property type="match status" value="1"/>
</dbReference>
<accession>A0A316VG81</accession>
<proteinExistence type="predicted"/>
<dbReference type="GeneID" id="37017562"/>
<evidence type="ECO:0000313" key="4">
    <source>
        <dbReference type="Proteomes" id="UP000245771"/>
    </source>
</evidence>
<gene>
    <name evidence="3" type="ORF">FA14DRAFT_106592</name>
</gene>
<dbReference type="SMART" id="SM00672">
    <property type="entry name" value="CAP10"/>
    <property type="match status" value="1"/>
</dbReference>
<feature type="domain" description="Glycosyl transferase CAP10" evidence="2">
    <location>
        <begin position="169"/>
        <end position="429"/>
    </location>
</feature>
<dbReference type="AlphaFoldDB" id="A0A316VG81"/>
<protein>
    <recommendedName>
        <fullName evidence="2">Glycosyl transferase CAP10 domain-containing protein</fullName>
    </recommendedName>
</protein>
<feature type="non-terminal residue" evidence="3">
    <location>
        <position position="446"/>
    </location>
</feature>
<dbReference type="InterPro" id="IPR006598">
    <property type="entry name" value="CAP10"/>
</dbReference>
<evidence type="ECO:0000256" key="1">
    <source>
        <dbReference type="SAM" id="SignalP"/>
    </source>
</evidence>
<dbReference type="RefSeq" id="XP_025356380.1">
    <property type="nucleotide sequence ID" value="XM_025495781.1"/>
</dbReference>
<name>A0A316VG81_9BASI</name>
<dbReference type="OrthoDB" id="202415at2759"/>